<sequence>MPAEGGRARRYVYGGLLAAVGVAVALALVFTVGGAGQKDKAAVSSEPNVASLDTDVNIKDVFDAAKPAETAPIKVDTWTPPKASEPEESASTGQTFTNANANALTGAIKGDPLQAIATMGADVNLKDFVGQNSCWPADGAELLDAVEEQGCELVVLSSGDPDAYALDEDIKVNRYVRVMGNPAVLPQIDAGDAERAFTVGPGGLLELQFVRVRQGGGTVRDRYGLEGSGSSSVVGEIRGGCVSVEPGALGANFVGVTFIAVANDWDSVQGAIEDQIDFVGGRIYGGHVYVAAGTVNFFGCNFWDTTLLLPFTDQVSIGGDVLVVAGNAFFTGCTFTATLLFGNFGGAGFNVAVLGGNAVFTFCVIQAQGVAQSANGAGQILFVGGGTMILTGLDFRFAAPILFFSGIGDFFVGGGVMIFTGVTIENTYPILAAYGAGFYLAVGGGVMVETGVTYVQFNCPAHQGLTGASIFTGAGVSIHVGVPASFYGTTVLFTGQGGFSYNGAGYSLWLGSPIAIFLATFAFFGLGGLTSQPAGFMVYLGCPAFLPAALVYFAGLGVVMFLGAGGAVIGGSPVFAPAFKFKSSPDGAANYYVQGNGAAPNNGIGYYDKNTSIIATPVPKIKPNKTRILATEEDFHNEVRKLRAERRLSVSAVSDLLFNFMDADGGVSFLGADLKVQPYIDLGNNEVVKELSSWVPAGILQGAKDIGLLNKFGSEVGRGPLLEMQADSVTECQFCGEGDVVGSNKGACTKFDSCNALKEKAPAGSEAAFDSNEVEFDAWHVVMATFNPTTPAGESVAPEDFRDAFRSYFLANKTTGVSVSAFLDQPDELFKESIPARALSALADDKFPASTPLRAVFLFNDDGKAEAVASALQDTTSSWYEDMELYVQDFLSLDGVQIGAMDGELEKVLYVPAYNTPEWSKAFAKEADAAAGTNSIRLIDGEHAGLPMSHVAAGQTYTVLLSKFPKNLDMTVQLIGSQEQNGKSKQTTSPISSIKTDKDGSASITWKVPADQPLGDYYLKANDKTGLIFGMTPSLEVTAAPKRRLWGPHMEL</sequence>
<proteinExistence type="predicted"/>
<feature type="region of interest" description="Disordered" evidence="1">
    <location>
        <begin position="75"/>
        <end position="94"/>
    </location>
</feature>
<dbReference type="Proteomes" id="UP000355283">
    <property type="component" value="Unassembled WGS sequence"/>
</dbReference>
<feature type="transmembrane region" description="Helical" evidence="2">
    <location>
        <begin position="506"/>
        <end position="526"/>
    </location>
</feature>
<dbReference type="AlphaFoldDB" id="A0A4D9D194"/>
<keyword evidence="2" id="KW-0472">Membrane</keyword>
<evidence type="ECO:0000256" key="2">
    <source>
        <dbReference type="SAM" id="Phobius"/>
    </source>
</evidence>
<feature type="transmembrane region" description="Helical" evidence="2">
    <location>
        <begin position="538"/>
        <end position="562"/>
    </location>
</feature>
<comment type="caution">
    <text evidence="3">The sequence shown here is derived from an EMBL/GenBank/DDBJ whole genome shotgun (WGS) entry which is preliminary data.</text>
</comment>
<dbReference type="OrthoDB" id="10289133at2759"/>
<feature type="compositionally biased region" description="Polar residues" evidence="1">
    <location>
        <begin position="979"/>
        <end position="994"/>
    </location>
</feature>
<evidence type="ECO:0000256" key="1">
    <source>
        <dbReference type="SAM" id="MobiDB-lite"/>
    </source>
</evidence>
<name>A0A4D9D194_9STRA</name>
<feature type="transmembrane region" description="Helical" evidence="2">
    <location>
        <begin position="377"/>
        <end position="395"/>
    </location>
</feature>
<feature type="transmembrane region" description="Helical" evidence="2">
    <location>
        <begin position="430"/>
        <end position="452"/>
    </location>
</feature>
<keyword evidence="2" id="KW-0812">Transmembrane</keyword>
<feature type="transmembrane region" description="Helical" evidence="2">
    <location>
        <begin position="464"/>
        <end position="486"/>
    </location>
</feature>
<feature type="transmembrane region" description="Helical" evidence="2">
    <location>
        <begin position="402"/>
        <end position="424"/>
    </location>
</feature>
<accession>A0A4D9D194</accession>
<organism evidence="3 4">
    <name type="scientific">Nannochloropsis salina CCMP1776</name>
    <dbReference type="NCBI Taxonomy" id="1027361"/>
    <lineage>
        <taxon>Eukaryota</taxon>
        <taxon>Sar</taxon>
        <taxon>Stramenopiles</taxon>
        <taxon>Ochrophyta</taxon>
        <taxon>Eustigmatophyceae</taxon>
        <taxon>Eustigmatales</taxon>
        <taxon>Monodopsidaceae</taxon>
        <taxon>Microchloropsis</taxon>
        <taxon>Microchloropsis salina</taxon>
    </lineage>
</organism>
<evidence type="ECO:0000313" key="3">
    <source>
        <dbReference type="EMBL" id="TFJ82399.1"/>
    </source>
</evidence>
<evidence type="ECO:0000313" key="4">
    <source>
        <dbReference type="Proteomes" id="UP000355283"/>
    </source>
</evidence>
<feature type="transmembrane region" description="Helical" evidence="2">
    <location>
        <begin position="321"/>
        <end position="342"/>
    </location>
</feature>
<feature type="transmembrane region" description="Helical" evidence="2">
    <location>
        <begin position="349"/>
        <end position="371"/>
    </location>
</feature>
<dbReference type="EMBL" id="SDOX01000113">
    <property type="protein sequence ID" value="TFJ82399.1"/>
    <property type="molecule type" value="Genomic_DNA"/>
</dbReference>
<keyword evidence="2" id="KW-1133">Transmembrane helix</keyword>
<feature type="region of interest" description="Disordered" evidence="1">
    <location>
        <begin position="979"/>
        <end position="998"/>
    </location>
</feature>
<reference evidence="3 4" key="1">
    <citation type="submission" date="2019-01" db="EMBL/GenBank/DDBJ databases">
        <title>Nuclear Genome Assembly of the Microalgal Biofuel strain Nannochloropsis salina CCMP1776.</title>
        <authorList>
            <person name="Hovde B."/>
        </authorList>
    </citation>
    <scope>NUCLEOTIDE SEQUENCE [LARGE SCALE GENOMIC DNA]</scope>
    <source>
        <strain evidence="3 4">CCMP1776</strain>
    </source>
</reference>
<protein>
    <submittedName>
        <fullName evidence="3">Uncharacterized protein</fullName>
    </submittedName>
</protein>
<gene>
    <name evidence="3" type="ORF">NSK_006310</name>
</gene>
<feature type="transmembrane region" description="Helical" evidence="2">
    <location>
        <begin position="12"/>
        <end position="35"/>
    </location>
</feature>
<keyword evidence="4" id="KW-1185">Reference proteome</keyword>